<comment type="caution">
    <text evidence="1">The sequence shown here is derived from an EMBL/GenBank/DDBJ whole genome shotgun (WGS) entry which is preliminary data.</text>
</comment>
<keyword evidence="2" id="KW-1185">Reference proteome</keyword>
<evidence type="ECO:0000313" key="2">
    <source>
        <dbReference type="Proteomes" id="UP001596200"/>
    </source>
</evidence>
<dbReference type="EMBL" id="JBHSPU010000015">
    <property type="protein sequence ID" value="MFC5914977.1"/>
    <property type="molecule type" value="Genomic_DNA"/>
</dbReference>
<evidence type="ECO:0000313" key="1">
    <source>
        <dbReference type="EMBL" id="MFC5914977.1"/>
    </source>
</evidence>
<organism evidence="1 2">
    <name type="scientific">Streptomyces pulveraceus</name>
    <dbReference type="NCBI Taxonomy" id="68258"/>
    <lineage>
        <taxon>Bacteria</taxon>
        <taxon>Bacillati</taxon>
        <taxon>Actinomycetota</taxon>
        <taxon>Actinomycetes</taxon>
        <taxon>Kitasatosporales</taxon>
        <taxon>Streptomycetaceae</taxon>
        <taxon>Streptomyces</taxon>
    </lineage>
</organism>
<proteinExistence type="predicted"/>
<dbReference type="RefSeq" id="WP_344514530.1">
    <property type="nucleotide sequence ID" value="NZ_BAAATU010000030.1"/>
</dbReference>
<name>A0ABW1GN09_9ACTN</name>
<accession>A0ABW1GN09</accession>
<gene>
    <name evidence="1" type="ORF">ACFP1B_16350</name>
</gene>
<reference evidence="2" key="1">
    <citation type="journal article" date="2019" name="Int. J. Syst. Evol. Microbiol.">
        <title>The Global Catalogue of Microorganisms (GCM) 10K type strain sequencing project: providing services to taxonomists for standard genome sequencing and annotation.</title>
        <authorList>
            <consortium name="The Broad Institute Genomics Platform"/>
            <consortium name="The Broad Institute Genome Sequencing Center for Infectious Disease"/>
            <person name="Wu L."/>
            <person name="Ma J."/>
        </authorList>
    </citation>
    <scope>NUCLEOTIDE SEQUENCE [LARGE SCALE GENOMIC DNA]</scope>
    <source>
        <strain evidence="2">JCM 4147</strain>
    </source>
</reference>
<dbReference type="Proteomes" id="UP001596200">
    <property type="component" value="Unassembled WGS sequence"/>
</dbReference>
<protein>
    <submittedName>
        <fullName evidence="1">Uncharacterized protein</fullName>
    </submittedName>
</protein>
<sequence>MHSDTHLLLHRLRSAELREHTAEFGLTPTASRTGLRTRLGWALVSLGLRVLPRRPHRTPFAAGTA</sequence>